<feature type="domain" description="SET" evidence="1">
    <location>
        <begin position="80"/>
        <end position="219"/>
    </location>
</feature>
<evidence type="ECO:0000259" key="1">
    <source>
        <dbReference type="PROSITE" id="PS50280"/>
    </source>
</evidence>
<dbReference type="InterPro" id="IPR001214">
    <property type="entry name" value="SET_dom"/>
</dbReference>
<organism evidence="2 3">
    <name type="scientific">Acrodontium crateriforme</name>
    <dbReference type="NCBI Taxonomy" id="150365"/>
    <lineage>
        <taxon>Eukaryota</taxon>
        <taxon>Fungi</taxon>
        <taxon>Dikarya</taxon>
        <taxon>Ascomycota</taxon>
        <taxon>Pezizomycotina</taxon>
        <taxon>Dothideomycetes</taxon>
        <taxon>Dothideomycetidae</taxon>
        <taxon>Mycosphaerellales</taxon>
        <taxon>Teratosphaeriaceae</taxon>
        <taxon>Acrodontium</taxon>
    </lineage>
</organism>
<dbReference type="Proteomes" id="UP001303373">
    <property type="component" value="Chromosome 4"/>
</dbReference>
<reference evidence="2 3" key="1">
    <citation type="submission" date="2023-11" db="EMBL/GenBank/DDBJ databases">
        <title>An acidophilic fungus is an integral part of prey digestion in a carnivorous sundew plant.</title>
        <authorList>
            <person name="Tsai I.J."/>
        </authorList>
    </citation>
    <scope>NUCLEOTIDE SEQUENCE [LARGE SCALE GENOMIC DNA]</scope>
    <source>
        <strain evidence="2">169a</strain>
    </source>
</reference>
<dbReference type="SUPFAM" id="SSF82199">
    <property type="entry name" value="SET domain"/>
    <property type="match status" value="1"/>
</dbReference>
<dbReference type="EMBL" id="CP138583">
    <property type="protein sequence ID" value="WPH00480.1"/>
    <property type="molecule type" value="Genomic_DNA"/>
</dbReference>
<keyword evidence="3" id="KW-1185">Reference proteome</keyword>
<accession>A0AAQ3R9T0</accession>
<protein>
    <recommendedName>
        <fullName evidence="1">SET domain-containing protein</fullName>
    </recommendedName>
</protein>
<evidence type="ECO:0000313" key="3">
    <source>
        <dbReference type="Proteomes" id="UP001303373"/>
    </source>
</evidence>
<dbReference type="PROSITE" id="PS50280">
    <property type="entry name" value="SET"/>
    <property type="match status" value="1"/>
</dbReference>
<sequence length="248" mass="27581">MPSKAKFLAGIKAEKGAGKKADLALASLPKNWPEDVEYLTDLTFSDTITPEIRRGLGRDPSGNSPWVRISFETVAAPLKAEIRLIDDEKHPACGQRGLFAAEPLVPDSFICLYLGHVHTNSMSDTDPHSDYDLALDRELDLSVDGSKSGNEGRFTNDYRGIAERPNAEFRDCFVQIPCSKRSEGMKWERRVGIFVLSVGKAAKRKAGIKADEEILISYGKGYWESRKVIASFRKDEEMLRIANLALDC</sequence>
<dbReference type="AlphaFoldDB" id="A0AAQ3R9T0"/>
<proteinExistence type="predicted"/>
<name>A0AAQ3R9T0_9PEZI</name>
<dbReference type="InterPro" id="IPR046341">
    <property type="entry name" value="SET_dom_sf"/>
</dbReference>
<gene>
    <name evidence="2" type="ORF">R9X50_00330900</name>
</gene>
<dbReference type="Gene3D" id="2.170.270.10">
    <property type="entry name" value="SET domain"/>
    <property type="match status" value="1"/>
</dbReference>
<evidence type="ECO:0000313" key="2">
    <source>
        <dbReference type="EMBL" id="WPH00480.1"/>
    </source>
</evidence>